<evidence type="ECO:0000313" key="6">
    <source>
        <dbReference type="EMBL" id="HIR09930.1"/>
    </source>
</evidence>
<keyword evidence="2" id="KW-0808">Transferase</keyword>
<dbReference type="AlphaFoldDB" id="A0A9D1A911"/>
<evidence type="ECO:0000256" key="2">
    <source>
        <dbReference type="ARBA" id="ARBA00022679"/>
    </source>
</evidence>
<dbReference type="InterPro" id="IPR050406">
    <property type="entry name" value="FGGY_Carb_Kinase"/>
</dbReference>
<sequence>MTKDCFLGIEFGSTRIKAVLIDAKGTPLASGDHSWENSYIDDNWTYSLDEVWDGLRDAYANLAADVKEKYGEPLTQVGGMGFSAMMHGYLAFDKDGKLLVPFRTWRNTTTGPAAAELTKLLNFNMPQRWSVSHLHQAILNGEPHVKDIAYLTTLAGYVHWQLTGEKVLGVGDASGMFPIDGEAMDFDAEKVACYDAHIAHYGFPWKLKDILPKVLPAGAPAGCLTAEGAKLLDPTGTLQPGCPICPPEGDAGTGMTATNAVAVRTGNVSAGTSVFAMVVLEKPLSQVHEEIDIVTTPTGKPVAMVHCNNCTNEINAWAYVFRGFLEALGQKADMNAVYTAMFRTALEAEKDAGGLLLYNYLSGEPVTGLTEGRPLLVRSPEANLSFANFMRAQLYSALATLKVGMDILAEEHVALDRMMGHGGYFKTPEVGQKIMAAAMDAPVSVMETAGEGGPWGMALLAAYGANRKDGQTLEDYLDQEIFAGQASTTVLPDAADQKGFRAFMDRYTKGLAIERAAVENL</sequence>
<evidence type="ECO:0000259" key="4">
    <source>
        <dbReference type="Pfam" id="PF00370"/>
    </source>
</evidence>
<accession>A0A9D1A911</accession>
<dbReference type="InterPro" id="IPR043129">
    <property type="entry name" value="ATPase_NBD"/>
</dbReference>
<reference evidence="6" key="2">
    <citation type="journal article" date="2021" name="PeerJ">
        <title>Extensive microbial diversity within the chicken gut microbiome revealed by metagenomics and culture.</title>
        <authorList>
            <person name="Gilroy R."/>
            <person name="Ravi A."/>
            <person name="Getino M."/>
            <person name="Pursley I."/>
            <person name="Horton D.L."/>
            <person name="Alikhan N.F."/>
            <person name="Baker D."/>
            <person name="Gharbi K."/>
            <person name="Hall N."/>
            <person name="Watson M."/>
            <person name="Adriaenssens E.M."/>
            <person name="Foster-Nyarko E."/>
            <person name="Jarju S."/>
            <person name="Secka A."/>
            <person name="Antonio M."/>
            <person name="Oren A."/>
            <person name="Chaudhuri R.R."/>
            <person name="La Ragione R."/>
            <person name="Hildebrand F."/>
            <person name="Pallen M.J."/>
        </authorList>
    </citation>
    <scope>NUCLEOTIDE SEQUENCE</scope>
    <source>
        <strain evidence="6">ChiHjej9B8-7071</strain>
    </source>
</reference>
<gene>
    <name evidence="6" type="ORF">IAA70_05970</name>
</gene>
<dbReference type="GO" id="GO:0016301">
    <property type="term" value="F:kinase activity"/>
    <property type="evidence" value="ECO:0007669"/>
    <property type="project" value="UniProtKB-KW"/>
</dbReference>
<feature type="domain" description="Carbohydrate kinase FGGY N-terminal" evidence="4">
    <location>
        <begin position="6"/>
        <end position="231"/>
    </location>
</feature>
<dbReference type="SUPFAM" id="SSF53067">
    <property type="entry name" value="Actin-like ATPase domain"/>
    <property type="match status" value="2"/>
</dbReference>
<evidence type="ECO:0000259" key="5">
    <source>
        <dbReference type="Pfam" id="PF02782"/>
    </source>
</evidence>
<comment type="similarity">
    <text evidence="1">Belongs to the FGGY kinase family.</text>
</comment>
<dbReference type="PANTHER" id="PTHR43095:SF5">
    <property type="entry name" value="XYLULOSE KINASE"/>
    <property type="match status" value="1"/>
</dbReference>
<proteinExistence type="inferred from homology"/>
<dbReference type="EMBL" id="DVGD01000193">
    <property type="protein sequence ID" value="HIR09930.1"/>
    <property type="molecule type" value="Genomic_DNA"/>
</dbReference>
<dbReference type="InterPro" id="IPR018484">
    <property type="entry name" value="FGGY_N"/>
</dbReference>
<organism evidence="6 7">
    <name type="scientific">Candidatus Avoscillospira stercoripullorum</name>
    <dbReference type="NCBI Taxonomy" id="2840709"/>
    <lineage>
        <taxon>Bacteria</taxon>
        <taxon>Bacillati</taxon>
        <taxon>Bacillota</taxon>
        <taxon>Clostridia</taxon>
        <taxon>Eubacteriales</taxon>
        <taxon>Oscillospiraceae</taxon>
        <taxon>Oscillospiraceae incertae sedis</taxon>
        <taxon>Candidatus Avoscillospira</taxon>
    </lineage>
</organism>
<protein>
    <submittedName>
        <fullName evidence="6">FGGY-family carbohydrate kinase</fullName>
    </submittedName>
</protein>
<dbReference type="Gene3D" id="3.30.420.40">
    <property type="match status" value="2"/>
</dbReference>
<reference evidence="6" key="1">
    <citation type="submission" date="2020-10" db="EMBL/GenBank/DDBJ databases">
        <authorList>
            <person name="Gilroy R."/>
        </authorList>
    </citation>
    <scope>NUCLEOTIDE SEQUENCE</scope>
    <source>
        <strain evidence="6">ChiHjej9B8-7071</strain>
    </source>
</reference>
<feature type="domain" description="Carbohydrate kinase FGGY C-terminal" evidence="5">
    <location>
        <begin position="267"/>
        <end position="464"/>
    </location>
</feature>
<dbReference type="GO" id="GO:0005975">
    <property type="term" value="P:carbohydrate metabolic process"/>
    <property type="evidence" value="ECO:0007669"/>
    <property type="project" value="InterPro"/>
</dbReference>
<comment type="caution">
    <text evidence="6">The sequence shown here is derived from an EMBL/GenBank/DDBJ whole genome shotgun (WGS) entry which is preliminary data.</text>
</comment>
<dbReference type="Pfam" id="PF00370">
    <property type="entry name" value="FGGY_N"/>
    <property type="match status" value="1"/>
</dbReference>
<dbReference type="Proteomes" id="UP000824258">
    <property type="component" value="Unassembled WGS sequence"/>
</dbReference>
<dbReference type="InterPro" id="IPR018485">
    <property type="entry name" value="FGGY_C"/>
</dbReference>
<evidence type="ECO:0000256" key="3">
    <source>
        <dbReference type="ARBA" id="ARBA00022777"/>
    </source>
</evidence>
<keyword evidence="3 6" id="KW-0418">Kinase</keyword>
<name>A0A9D1A911_9FIRM</name>
<dbReference type="Pfam" id="PF02782">
    <property type="entry name" value="FGGY_C"/>
    <property type="match status" value="1"/>
</dbReference>
<dbReference type="CDD" id="cd07809">
    <property type="entry name" value="ASKHA_NBD_FGGY_BaXK-like"/>
    <property type="match status" value="1"/>
</dbReference>
<dbReference type="PANTHER" id="PTHR43095">
    <property type="entry name" value="SUGAR KINASE"/>
    <property type="match status" value="1"/>
</dbReference>
<evidence type="ECO:0000256" key="1">
    <source>
        <dbReference type="ARBA" id="ARBA00009156"/>
    </source>
</evidence>
<evidence type="ECO:0000313" key="7">
    <source>
        <dbReference type="Proteomes" id="UP000824258"/>
    </source>
</evidence>